<feature type="coiled-coil region" evidence="1">
    <location>
        <begin position="1"/>
        <end position="61"/>
    </location>
</feature>
<name>A0ABU4CSP4_RHOJO</name>
<keyword evidence="3" id="KW-1185">Reference proteome</keyword>
<dbReference type="Proteomes" id="UP001185737">
    <property type="component" value="Unassembled WGS sequence"/>
</dbReference>
<evidence type="ECO:0000313" key="2">
    <source>
        <dbReference type="EMBL" id="MDV6286591.1"/>
    </source>
</evidence>
<proteinExistence type="predicted"/>
<accession>A0ABU4CSP4</accession>
<sequence>MDRLRSELADLRTEVRTDREQARADHAAQLAEVRQSASERADALTTALRAAEQTIEELRRQPGGRGAAT</sequence>
<reference evidence="2 3" key="1">
    <citation type="submission" date="2023-10" db="EMBL/GenBank/DDBJ databases">
        <title>Development of a sustainable strategy for remediation of hydrocarbon-contaminated territories based on the waste exchange concept.</title>
        <authorList>
            <person name="Krivoruchko A."/>
        </authorList>
    </citation>
    <scope>NUCLEOTIDE SEQUENCE [LARGE SCALE GENOMIC DNA]</scope>
    <source>
        <strain evidence="2 3">IEGM 60</strain>
    </source>
</reference>
<evidence type="ECO:0000256" key="1">
    <source>
        <dbReference type="SAM" id="Coils"/>
    </source>
</evidence>
<organism evidence="2 3">
    <name type="scientific">Rhodococcus jostii</name>
    <dbReference type="NCBI Taxonomy" id="132919"/>
    <lineage>
        <taxon>Bacteria</taxon>
        <taxon>Bacillati</taxon>
        <taxon>Actinomycetota</taxon>
        <taxon>Actinomycetes</taxon>
        <taxon>Mycobacteriales</taxon>
        <taxon>Nocardiaceae</taxon>
        <taxon>Rhodococcus</taxon>
    </lineage>
</organism>
<dbReference type="RefSeq" id="WP_317571589.1">
    <property type="nucleotide sequence ID" value="NZ_JAWLKA010000041.1"/>
</dbReference>
<protein>
    <recommendedName>
        <fullName evidence="4">Cellulose-binding protein</fullName>
    </recommendedName>
</protein>
<evidence type="ECO:0008006" key="4">
    <source>
        <dbReference type="Google" id="ProtNLM"/>
    </source>
</evidence>
<comment type="caution">
    <text evidence="2">The sequence shown here is derived from an EMBL/GenBank/DDBJ whole genome shotgun (WGS) entry which is preliminary data.</text>
</comment>
<dbReference type="EMBL" id="JAWLKA010000041">
    <property type="protein sequence ID" value="MDV6286591.1"/>
    <property type="molecule type" value="Genomic_DNA"/>
</dbReference>
<evidence type="ECO:0000313" key="3">
    <source>
        <dbReference type="Proteomes" id="UP001185737"/>
    </source>
</evidence>
<gene>
    <name evidence="2" type="ORF">R3Q59_39615</name>
</gene>
<keyword evidence="1" id="KW-0175">Coiled coil</keyword>